<feature type="coiled-coil region" evidence="1">
    <location>
        <begin position="8"/>
        <end position="42"/>
    </location>
</feature>
<name>A0AAV9DDX4_ACOCL</name>
<proteinExistence type="predicted"/>
<accession>A0AAV9DDX4</accession>
<organism evidence="2 3">
    <name type="scientific">Acorus calamus</name>
    <name type="common">Sweet flag</name>
    <dbReference type="NCBI Taxonomy" id="4465"/>
    <lineage>
        <taxon>Eukaryota</taxon>
        <taxon>Viridiplantae</taxon>
        <taxon>Streptophyta</taxon>
        <taxon>Embryophyta</taxon>
        <taxon>Tracheophyta</taxon>
        <taxon>Spermatophyta</taxon>
        <taxon>Magnoliopsida</taxon>
        <taxon>Liliopsida</taxon>
        <taxon>Acoraceae</taxon>
        <taxon>Acorus</taxon>
    </lineage>
</organism>
<sequence>MDPSTAAVAALKVKVAELEKVVESLRREASRFREKAAEYEAVSSVFGLKSPSSAVVAGGSGRRCGRLVKHGGGGKRRTKRA</sequence>
<evidence type="ECO:0000256" key="1">
    <source>
        <dbReference type="SAM" id="Coils"/>
    </source>
</evidence>
<reference evidence="2" key="1">
    <citation type="journal article" date="2023" name="Nat. Commun.">
        <title>Diploid and tetraploid genomes of Acorus and the evolution of monocots.</title>
        <authorList>
            <person name="Ma L."/>
            <person name="Liu K.W."/>
            <person name="Li Z."/>
            <person name="Hsiao Y.Y."/>
            <person name="Qi Y."/>
            <person name="Fu T."/>
            <person name="Tang G.D."/>
            <person name="Zhang D."/>
            <person name="Sun W.H."/>
            <person name="Liu D.K."/>
            <person name="Li Y."/>
            <person name="Chen G.Z."/>
            <person name="Liu X.D."/>
            <person name="Liao X.Y."/>
            <person name="Jiang Y.T."/>
            <person name="Yu X."/>
            <person name="Hao Y."/>
            <person name="Huang J."/>
            <person name="Zhao X.W."/>
            <person name="Ke S."/>
            <person name="Chen Y.Y."/>
            <person name="Wu W.L."/>
            <person name="Hsu J.L."/>
            <person name="Lin Y.F."/>
            <person name="Huang M.D."/>
            <person name="Li C.Y."/>
            <person name="Huang L."/>
            <person name="Wang Z.W."/>
            <person name="Zhao X."/>
            <person name="Zhong W.Y."/>
            <person name="Peng D.H."/>
            <person name="Ahmad S."/>
            <person name="Lan S."/>
            <person name="Zhang J.S."/>
            <person name="Tsai W.C."/>
            <person name="Van de Peer Y."/>
            <person name="Liu Z.J."/>
        </authorList>
    </citation>
    <scope>NUCLEOTIDE SEQUENCE</scope>
    <source>
        <strain evidence="2">CP</strain>
    </source>
</reference>
<keyword evidence="1" id="KW-0175">Coiled coil</keyword>
<dbReference type="EMBL" id="JAUJYO010000014">
    <property type="protein sequence ID" value="KAK1299144.1"/>
    <property type="molecule type" value="Genomic_DNA"/>
</dbReference>
<comment type="caution">
    <text evidence="2">The sequence shown here is derived from an EMBL/GenBank/DDBJ whole genome shotgun (WGS) entry which is preliminary data.</text>
</comment>
<protein>
    <submittedName>
        <fullName evidence="2">Uncharacterized protein</fullName>
    </submittedName>
</protein>
<evidence type="ECO:0000313" key="3">
    <source>
        <dbReference type="Proteomes" id="UP001180020"/>
    </source>
</evidence>
<dbReference type="AlphaFoldDB" id="A0AAV9DDX4"/>
<dbReference type="Proteomes" id="UP001180020">
    <property type="component" value="Unassembled WGS sequence"/>
</dbReference>
<evidence type="ECO:0000313" key="2">
    <source>
        <dbReference type="EMBL" id="KAK1299144.1"/>
    </source>
</evidence>
<reference evidence="2" key="2">
    <citation type="submission" date="2023-06" db="EMBL/GenBank/DDBJ databases">
        <authorList>
            <person name="Ma L."/>
            <person name="Liu K.-W."/>
            <person name="Li Z."/>
            <person name="Hsiao Y.-Y."/>
            <person name="Qi Y."/>
            <person name="Fu T."/>
            <person name="Tang G."/>
            <person name="Zhang D."/>
            <person name="Sun W.-H."/>
            <person name="Liu D.-K."/>
            <person name="Li Y."/>
            <person name="Chen G.-Z."/>
            <person name="Liu X.-D."/>
            <person name="Liao X.-Y."/>
            <person name="Jiang Y.-T."/>
            <person name="Yu X."/>
            <person name="Hao Y."/>
            <person name="Huang J."/>
            <person name="Zhao X.-W."/>
            <person name="Ke S."/>
            <person name="Chen Y.-Y."/>
            <person name="Wu W.-L."/>
            <person name="Hsu J.-L."/>
            <person name="Lin Y.-F."/>
            <person name="Huang M.-D."/>
            <person name="Li C.-Y."/>
            <person name="Huang L."/>
            <person name="Wang Z.-W."/>
            <person name="Zhao X."/>
            <person name="Zhong W.-Y."/>
            <person name="Peng D.-H."/>
            <person name="Ahmad S."/>
            <person name="Lan S."/>
            <person name="Zhang J.-S."/>
            <person name="Tsai W.-C."/>
            <person name="Van De Peer Y."/>
            <person name="Liu Z.-J."/>
        </authorList>
    </citation>
    <scope>NUCLEOTIDE SEQUENCE</scope>
    <source>
        <strain evidence="2">CP</strain>
        <tissue evidence="2">Leaves</tissue>
    </source>
</reference>
<keyword evidence="3" id="KW-1185">Reference proteome</keyword>
<gene>
    <name evidence="2" type="ORF">QJS10_CPB14g01231</name>
</gene>